<sequence length="57" mass="7035">MIRNDKELQVTLERIQYFQRQVTHLRQVETNPVNYRLSVSGYLTELDRMYLEVRDYL</sequence>
<gene>
    <name evidence="1" type="ORF">S12H4_44720</name>
</gene>
<evidence type="ECO:0000313" key="1">
    <source>
        <dbReference type="EMBL" id="GAJ16141.1"/>
    </source>
</evidence>
<reference evidence="1" key="1">
    <citation type="journal article" date="2014" name="Front. Microbiol.">
        <title>High frequency of phylogenetically diverse reductive dehalogenase-homologous genes in deep subseafloor sedimentary metagenomes.</title>
        <authorList>
            <person name="Kawai M."/>
            <person name="Futagami T."/>
            <person name="Toyoda A."/>
            <person name="Takaki Y."/>
            <person name="Nishi S."/>
            <person name="Hori S."/>
            <person name="Arai W."/>
            <person name="Tsubouchi T."/>
            <person name="Morono Y."/>
            <person name="Uchiyama I."/>
            <person name="Ito T."/>
            <person name="Fujiyama A."/>
            <person name="Inagaki F."/>
            <person name="Takami H."/>
        </authorList>
    </citation>
    <scope>NUCLEOTIDE SEQUENCE</scope>
    <source>
        <strain evidence="1">Expedition CK06-06</strain>
    </source>
</reference>
<organism evidence="1">
    <name type="scientific">marine sediment metagenome</name>
    <dbReference type="NCBI Taxonomy" id="412755"/>
    <lineage>
        <taxon>unclassified sequences</taxon>
        <taxon>metagenomes</taxon>
        <taxon>ecological metagenomes</taxon>
    </lineage>
</organism>
<feature type="non-terminal residue" evidence="1">
    <location>
        <position position="57"/>
    </location>
</feature>
<comment type="caution">
    <text evidence="1">The sequence shown here is derived from an EMBL/GenBank/DDBJ whole genome shotgun (WGS) entry which is preliminary data.</text>
</comment>
<protein>
    <submittedName>
        <fullName evidence="1">Uncharacterized protein</fullName>
    </submittedName>
</protein>
<accession>X1VKL1</accession>
<dbReference type="EMBL" id="BARW01027579">
    <property type="protein sequence ID" value="GAJ16141.1"/>
    <property type="molecule type" value="Genomic_DNA"/>
</dbReference>
<proteinExistence type="predicted"/>
<dbReference type="AlphaFoldDB" id="X1VKL1"/>
<name>X1VKL1_9ZZZZ</name>